<feature type="transmembrane region" description="Helical" evidence="1">
    <location>
        <begin position="171"/>
        <end position="193"/>
    </location>
</feature>
<feature type="transmembrane region" description="Helical" evidence="1">
    <location>
        <begin position="105"/>
        <end position="127"/>
    </location>
</feature>
<organism evidence="2 3">
    <name type="scientific">Yeguia hominis</name>
    <dbReference type="NCBI Taxonomy" id="2763662"/>
    <lineage>
        <taxon>Bacteria</taxon>
        <taxon>Bacillati</taxon>
        <taxon>Bacillota</taxon>
        <taxon>Clostridia</taxon>
        <taxon>Eubacteriales</taxon>
        <taxon>Yeguiaceae</taxon>
        <taxon>Yeguia</taxon>
    </lineage>
</organism>
<keyword evidence="1" id="KW-0812">Transmembrane</keyword>
<keyword evidence="3" id="KW-1185">Reference proteome</keyword>
<dbReference type="PANTHER" id="PTHR40078">
    <property type="entry name" value="INTEGRAL MEMBRANE PROTEIN-RELATED"/>
    <property type="match status" value="1"/>
</dbReference>
<gene>
    <name evidence="2" type="ORF">IAG03_02545</name>
</gene>
<evidence type="ECO:0000256" key="1">
    <source>
        <dbReference type="SAM" id="Phobius"/>
    </source>
</evidence>
<reference evidence="2" key="1">
    <citation type="submission" date="2020-08" db="EMBL/GenBank/DDBJ databases">
        <title>Genome public.</title>
        <authorList>
            <person name="Liu C."/>
            <person name="Sun Q."/>
        </authorList>
    </citation>
    <scope>NUCLEOTIDE SEQUENCE</scope>
    <source>
        <strain evidence="2">NSJ-40</strain>
    </source>
</reference>
<dbReference type="RefSeq" id="WP_249318172.1">
    <property type="nucleotide sequence ID" value="NZ_JACRSN010000003.1"/>
</dbReference>
<dbReference type="Pfam" id="PF19700">
    <property type="entry name" value="DUF6198"/>
    <property type="match status" value="1"/>
</dbReference>
<feature type="transmembrane region" description="Helical" evidence="1">
    <location>
        <begin position="6"/>
        <end position="26"/>
    </location>
</feature>
<comment type="caution">
    <text evidence="2">The sequence shown here is derived from an EMBL/GenBank/DDBJ whole genome shotgun (WGS) entry which is preliminary data.</text>
</comment>
<dbReference type="EMBL" id="JACRSN010000003">
    <property type="protein sequence ID" value="MBC8532897.1"/>
    <property type="molecule type" value="Genomic_DNA"/>
</dbReference>
<evidence type="ECO:0000313" key="3">
    <source>
        <dbReference type="Proteomes" id="UP000651482"/>
    </source>
</evidence>
<feature type="transmembrane region" description="Helical" evidence="1">
    <location>
        <begin position="74"/>
        <end position="96"/>
    </location>
</feature>
<dbReference type="AlphaFoldDB" id="A0A926D7M3"/>
<proteinExistence type="predicted"/>
<keyword evidence="1" id="KW-0472">Membrane</keyword>
<evidence type="ECO:0008006" key="4">
    <source>
        <dbReference type="Google" id="ProtNLM"/>
    </source>
</evidence>
<dbReference type="PANTHER" id="PTHR40078:SF1">
    <property type="entry name" value="INTEGRAL MEMBRANE PROTEIN"/>
    <property type="match status" value="1"/>
</dbReference>
<dbReference type="InterPro" id="IPR038750">
    <property type="entry name" value="YczE/YyaS-like"/>
</dbReference>
<accession>A0A926D7M3</accession>
<evidence type="ECO:0000313" key="2">
    <source>
        <dbReference type="EMBL" id="MBC8532897.1"/>
    </source>
</evidence>
<protein>
    <recommendedName>
        <fullName evidence="4">Tat pathway signal sequence</fullName>
    </recommendedName>
</protein>
<name>A0A926D7M3_9FIRM</name>
<feature type="transmembrane region" description="Helical" evidence="1">
    <location>
        <begin position="46"/>
        <end position="68"/>
    </location>
</feature>
<dbReference type="Proteomes" id="UP000651482">
    <property type="component" value="Unassembled WGS sequence"/>
</dbReference>
<keyword evidence="1" id="KW-1133">Transmembrane helix</keyword>
<sequence length="208" mass="22997">MKNLSWKRVLMTIFGVTLCGISVGIFKKAALGTDPFTCIVTGFSNVSGLTFGTIYTIFSIVLLIGVFFLNRHYIGLATVFNMLLSGFIVDGCLYVLDRMIIEPSYLVRFGLMLAAILLNCFSSSMYYTADLGVSVYDAYALILGDKKVAPFQYCRIGTDVLCVLVGMLCGAWPGIGTLITAFFMGPIIVWFNIHFSRPLLQGRLWKRG</sequence>